<organism evidence="2">
    <name type="scientific">Dichomitus squalens</name>
    <dbReference type="NCBI Taxonomy" id="114155"/>
    <lineage>
        <taxon>Eukaryota</taxon>
        <taxon>Fungi</taxon>
        <taxon>Dikarya</taxon>
        <taxon>Basidiomycota</taxon>
        <taxon>Agaricomycotina</taxon>
        <taxon>Agaricomycetes</taxon>
        <taxon>Polyporales</taxon>
        <taxon>Polyporaceae</taxon>
        <taxon>Dichomitus</taxon>
    </lineage>
</organism>
<dbReference type="AlphaFoldDB" id="A0A4Q9MDM0"/>
<sequence length="73" mass="7929">MFPAQASHRRQRRDENAPPRSLTPALPPLVHGSLRRVLRPTNGPLEARVEGPAPAPVVAQPPPAPVYPWASDI</sequence>
<gene>
    <name evidence="3" type="ORF">BD310DRAFT_823695</name>
    <name evidence="2" type="ORF">BD311DRAFT_672516</name>
</gene>
<reference evidence="2 4" key="1">
    <citation type="submission" date="2019-01" db="EMBL/GenBank/DDBJ databases">
        <title>Draft genome sequences of three monokaryotic isolates of the white-rot basidiomycete fungus Dichomitus squalens.</title>
        <authorList>
            <consortium name="DOE Joint Genome Institute"/>
            <person name="Lopez S.C."/>
            <person name="Andreopoulos B."/>
            <person name="Pangilinan J."/>
            <person name="Lipzen A."/>
            <person name="Riley R."/>
            <person name="Ahrendt S."/>
            <person name="Ng V."/>
            <person name="Barry K."/>
            <person name="Daum C."/>
            <person name="Grigoriev I.V."/>
            <person name="Hilden K.S."/>
            <person name="Makela M.R."/>
            <person name="de Vries R.P."/>
        </authorList>
    </citation>
    <scope>NUCLEOTIDE SEQUENCE [LARGE SCALE GENOMIC DNA]</scope>
    <source>
        <strain evidence="3 4">CBS 464.89</strain>
        <strain evidence="2">OM18370.1</strain>
    </source>
</reference>
<dbReference type="EMBL" id="ML145151">
    <property type="protein sequence ID" value="TBU56423.1"/>
    <property type="molecule type" value="Genomic_DNA"/>
</dbReference>
<dbReference type="Proteomes" id="UP000292957">
    <property type="component" value="Unassembled WGS sequence"/>
</dbReference>
<dbReference type="Proteomes" id="UP000292082">
    <property type="component" value="Unassembled WGS sequence"/>
</dbReference>
<feature type="region of interest" description="Disordered" evidence="1">
    <location>
        <begin position="1"/>
        <end position="28"/>
    </location>
</feature>
<evidence type="ECO:0000313" key="4">
    <source>
        <dbReference type="Proteomes" id="UP000292082"/>
    </source>
</evidence>
<evidence type="ECO:0000313" key="3">
    <source>
        <dbReference type="EMBL" id="TBU56423.1"/>
    </source>
</evidence>
<protein>
    <submittedName>
        <fullName evidence="2">Uncharacterized protein</fullName>
    </submittedName>
</protein>
<evidence type="ECO:0000313" key="2">
    <source>
        <dbReference type="EMBL" id="TBU24112.1"/>
    </source>
</evidence>
<name>A0A4Q9MDM0_9APHY</name>
<feature type="compositionally biased region" description="Pro residues" evidence="1">
    <location>
        <begin position="53"/>
        <end position="66"/>
    </location>
</feature>
<keyword evidence="4" id="KW-1185">Reference proteome</keyword>
<accession>A0A4Q9MDM0</accession>
<feature type="region of interest" description="Disordered" evidence="1">
    <location>
        <begin position="44"/>
        <end position="73"/>
    </location>
</feature>
<dbReference type="EMBL" id="ML143487">
    <property type="protein sequence ID" value="TBU24112.1"/>
    <property type="molecule type" value="Genomic_DNA"/>
</dbReference>
<proteinExistence type="predicted"/>
<evidence type="ECO:0000256" key="1">
    <source>
        <dbReference type="SAM" id="MobiDB-lite"/>
    </source>
</evidence>